<protein>
    <recommendedName>
        <fullName evidence="5">FAD/NAD(P)-binding domain-containing protein</fullName>
    </recommendedName>
</protein>
<evidence type="ECO:0000313" key="6">
    <source>
        <dbReference type="EMBL" id="RBA10561.1"/>
    </source>
</evidence>
<name>A0A365MPS3_GIBIN</name>
<dbReference type="InterPro" id="IPR036188">
    <property type="entry name" value="FAD/NAD-bd_sf"/>
</dbReference>
<feature type="domain" description="FAD/NAD(P)-binding" evidence="5">
    <location>
        <begin position="29"/>
        <end position="180"/>
    </location>
</feature>
<evidence type="ECO:0000259" key="5">
    <source>
        <dbReference type="Pfam" id="PF07992"/>
    </source>
</evidence>
<dbReference type="PRINTS" id="PR00368">
    <property type="entry name" value="FADPNR"/>
</dbReference>
<keyword evidence="4" id="KW-0732">Signal</keyword>
<accession>A0A365MPS3</accession>
<dbReference type="AlphaFoldDB" id="A0A365MPS3"/>
<evidence type="ECO:0000256" key="3">
    <source>
        <dbReference type="ARBA" id="ARBA00023002"/>
    </source>
</evidence>
<dbReference type="SUPFAM" id="SSF51905">
    <property type="entry name" value="FAD/NAD(P)-binding domain"/>
    <property type="match status" value="1"/>
</dbReference>
<gene>
    <name evidence="6" type="ORF">FPRO05_05150</name>
</gene>
<dbReference type="GO" id="GO:0016491">
    <property type="term" value="F:oxidoreductase activity"/>
    <property type="evidence" value="ECO:0007669"/>
    <property type="project" value="UniProtKB-KW"/>
</dbReference>
<feature type="signal peptide" evidence="4">
    <location>
        <begin position="1"/>
        <end position="17"/>
    </location>
</feature>
<dbReference type="Gene3D" id="3.50.50.60">
    <property type="entry name" value="FAD/NAD(P)-binding domain"/>
    <property type="match status" value="2"/>
</dbReference>
<dbReference type="InterPro" id="IPR050097">
    <property type="entry name" value="Ferredoxin-NADP_redctase_2"/>
</dbReference>
<keyword evidence="2" id="KW-0285">Flavoprotein</keyword>
<proteinExistence type="inferred from homology"/>
<evidence type="ECO:0000256" key="2">
    <source>
        <dbReference type="ARBA" id="ARBA00022630"/>
    </source>
</evidence>
<evidence type="ECO:0000313" key="7">
    <source>
        <dbReference type="Proteomes" id="UP000251714"/>
    </source>
</evidence>
<sequence length="416" mass="45725">MLFFLICLLGLFSLTNALATPSVFEPTHYDVIIVGGGPAGLSSLSGLARVRRRVLLIDSGEYRNGQTTHMHDVIGWDGVQPAYFRHEARRLLKHYKTAEMINGTVTDIKRLPGKNTRFSVSLEHNPNSIMQKGKGYSARKIVIATGMKDILPSTPGIAENWGRGIYSCPWCDGHEYAEQPLGLLCPLDKIASHVLSVITLTTDIVAFVNGTDNDEMRRVADAQYPQWEEYLKLHNVTIDNRTITSLERLKEGEDIEKNPHLPSVPKDDLFNVRFTEGEPVQRVAFLSSVPNRQRSDIGERAGVELVNGKLHVAQGTMLTSVPGIYAVGDANSGSAENVQHAMFTGKRAAMSLHAALERENWDAELGSCINTLGHANSNCSPNMPYVMSTEKRAAVAIHVALEIEKQAAELAEIAES</sequence>
<dbReference type="GO" id="GO:0097237">
    <property type="term" value="P:cellular response to toxic substance"/>
    <property type="evidence" value="ECO:0007669"/>
    <property type="project" value="UniProtKB-ARBA"/>
</dbReference>
<comment type="caution">
    <text evidence="6">The sequence shown here is derived from an EMBL/GenBank/DDBJ whole genome shotgun (WGS) entry which is preliminary data.</text>
</comment>
<dbReference type="EMBL" id="PKMI01000061">
    <property type="protein sequence ID" value="RBA10561.1"/>
    <property type="molecule type" value="Genomic_DNA"/>
</dbReference>
<dbReference type="PANTHER" id="PTHR48105">
    <property type="entry name" value="THIOREDOXIN REDUCTASE 1-RELATED-RELATED"/>
    <property type="match status" value="1"/>
</dbReference>
<comment type="similarity">
    <text evidence="1">Belongs to the class-II pyridine nucleotide-disulfide oxidoreductase family.</text>
</comment>
<evidence type="ECO:0000256" key="1">
    <source>
        <dbReference type="ARBA" id="ARBA00009333"/>
    </source>
</evidence>
<evidence type="ECO:0000256" key="4">
    <source>
        <dbReference type="SAM" id="SignalP"/>
    </source>
</evidence>
<dbReference type="InterPro" id="IPR023753">
    <property type="entry name" value="FAD/NAD-binding_dom"/>
</dbReference>
<dbReference type="Proteomes" id="UP000251714">
    <property type="component" value="Unassembled WGS sequence"/>
</dbReference>
<organism evidence="6 7">
    <name type="scientific">Gibberella intermedia</name>
    <name type="common">Bulb rot disease fungus</name>
    <name type="synonym">Fusarium proliferatum</name>
    <dbReference type="NCBI Taxonomy" id="948311"/>
    <lineage>
        <taxon>Eukaryota</taxon>
        <taxon>Fungi</taxon>
        <taxon>Dikarya</taxon>
        <taxon>Ascomycota</taxon>
        <taxon>Pezizomycotina</taxon>
        <taxon>Sordariomycetes</taxon>
        <taxon>Hypocreomycetidae</taxon>
        <taxon>Hypocreales</taxon>
        <taxon>Nectriaceae</taxon>
        <taxon>Fusarium</taxon>
        <taxon>Fusarium fujikuroi species complex</taxon>
    </lineage>
</organism>
<keyword evidence="3" id="KW-0560">Oxidoreductase</keyword>
<dbReference type="PRINTS" id="PR00469">
    <property type="entry name" value="PNDRDTASEII"/>
</dbReference>
<dbReference type="Pfam" id="PF07992">
    <property type="entry name" value="Pyr_redox_2"/>
    <property type="match status" value="1"/>
</dbReference>
<reference evidence="6 7" key="1">
    <citation type="submission" date="2017-12" db="EMBL/GenBank/DDBJ databases">
        <title>Genome sequence of the mycotoxigenic crop pathogen Fusarium proliferatum, strain ITEM 2341 from Date Palm.</title>
        <authorList>
            <person name="Almiman B.F."/>
            <person name="Shittu T.A."/>
            <person name="Muthumeenakshi S."/>
            <person name="Baroncelli R."/>
            <person name="Sreenivasaprasada S."/>
        </authorList>
    </citation>
    <scope>NUCLEOTIDE SEQUENCE [LARGE SCALE GENOMIC DNA]</scope>
    <source>
        <strain evidence="6 7">ITEM 2341</strain>
    </source>
</reference>
<feature type="chain" id="PRO_5016768854" description="FAD/NAD(P)-binding domain-containing protein" evidence="4">
    <location>
        <begin position="18"/>
        <end position="416"/>
    </location>
</feature>